<gene>
    <name evidence="4" type="primary">nitA</name>
    <name evidence="4" type="ORF">Lspi_0229</name>
</gene>
<dbReference type="RefSeq" id="WP_058482171.1">
    <property type="nucleotide sequence ID" value="NZ_CAAAII010000008.1"/>
</dbReference>
<dbReference type="Pfam" id="PF00795">
    <property type="entry name" value="CN_hydrolase"/>
    <property type="match status" value="1"/>
</dbReference>
<dbReference type="PANTHER" id="PTHR23088">
    <property type="entry name" value="NITRILASE-RELATED"/>
    <property type="match status" value="1"/>
</dbReference>
<comment type="similarity">
    <text evidence="1">Belongs to the carbon-nitrogen hydrolase superfamily. NIT1/NIT2 family.</text>
</comment>
<reference evidence="4 5" key="1">
    <citation type="submission" date="2015-11" db="EMBL/GenBank/DDBJ databases">
        <title>Genomic analysis of 38 Legionella species identifies large and diverse effector repertoires.</title>
        <authorList>
            <person name="Burstein D."/>
            <person name="Amaro F."/>
            <person name="Zusman T."/>
            <person name="Lifshitz Z."/>
            <person name="Cohen O."/>
            <person name="Gilbert J.A."/>
            <person name="Pupko T."/>
            <person name="Shuman H.A."/>
            <person name="Segal G."/>
        </authorList>
    </citation>
    <scope>NUCLEOTIDE SEQUENCE [LARGE SCALE GENOMIC DNA]</scope>
    <source>
        <strain evidence="4 5">Mt.St.Helens-9</strain>
    </source>
</reference>
<dbReference type="CDD" id="cd07572">
    <property type="entry name" value="nit"/>
    <property type="match status" value="1"/>
</dbReference>
<protein>
    <submittedName>
        <fullName evidence="4">Nitrilase</fullName>
    </submittedName>
</protein>
<evidence type="ECO:0000256" key="1">
    <source>
        <dbReference type="ARBA" id="ARBA00010613"/>
    </source>
</evidence>
<dbReference type="Proteomes" id="UP000054877">
    <property type="component" value="Unassembled WGS sequence"/>
</dbReference>
<evidence type="ECO:0000313" key="4">
    <source>
        <dbReference type="EMBL" id="KTD66166.1"/>
    </source>
</evidence>
<dbReference type="PATRIC" id="fig|452.5.peg.251"/>
<organism evidence="4 5">
    <name type="scientific">Legionella spiritensis</name>
    <dbReference type="NCBI Taxonomy" id="452"/>
    <lineage>
        <taxon>Bacteria</taxon>
        <taxon>Pseudomonadati</taxon>
        <taxon>Pseudomonadota</taxon>
        <taxon>Gammaproteobacteria</taxon>
        <taxon>Legionellales</taxon>
        <taxon>Legionellaceae</taxon>
        <taxon>Legionella</taxon>
    </lineage>
</organism>
<dbReference type="PROSITE" id="PS01227">
    <property type="entry name" value="UPF0012"/>
    <property type="match status" value="1"/>
</dbReference>
<dbReference type="AlphaFoldDB" id="A0A0W0ZBJ8"/>
<dbReference type="SUPFAM" id="SSF56317">
    <property type="entry name" value="Carbon-nitrogen hydrolase"/>
    <property type="match status" value="1"/>
</dbReference>
<dbReference type="InterPro" id="IPR003010">
    <property type="entry name" value="C-N_Hydrolase"/>
</dbReference>
<dbReference type="InterPro" id="IPR001110">
    <property type="entry name" value="UPF0012_CS"/>
</dbReference>
<comment type="caution">
    <text evidence="4">The sequence shown here is derived from an EMBL/GenBank/DDBJ whole genome shotgun (WGS) entry which is preliminary data.</text>
</comment>
<dbReference type="PROSITE" id="PS50263">
    <property type="entry name" value="CN_HYDROLASE"/>
    <property type="match status" value="1"/>
</dbReference>
<dbReference type="OrthoDB" id="9811121at2"/>
<dbReference type="InterPro" id="IPR036526">
    <property type="entry name" value="C-N_Hydrolase_sf"/>
</dbReference>
<dbReference type="STRING" id="452.Lspi_0229"/>
<dbReference type="EMBL" id="LNYX01000002">
    <property type="protein sequence ID" value="KTD66166.1"/>
    <property type="molecule type" value="Genomic_DNA"/>
</dbReference>
<name>A0A0W0ZBJ8_LEGSP</name>
<sequence>MSKVAVVQMVSSASIKENLARVERVLSKARMEQVDLVCLPENFAFMGLRETDKLTVAESYGSGEIQDAISRMAKKFRIWIVAGTIPLKSSGNRLRAASLVFDDHGLCAARYDKIHLFDVRVSDEEAHQESRTVERGDEIVVVDTPVGRLGLTVCYDLRFPELYQQLVMRGAELFSIPSAFTAVTGAAHWDVLLRARAIENLCYVLAPNQGGQHENGRHTFGHSMIVEPWGKILTQQKKGVGMKTATIDLARLRQLRRQFPCHDHHVLQVFNHLQQVIS</sequence>
<evidence type="ECO:0000313" key="5">
    <source>
        <dbReference type="Proteomes" id="UP000054877"/>
    </source>
</evidence>
<dbReference type="InterPro" id="IPR045254">
    <property type="entry name" value="Nit1/2_C-N_Hydrolase"/>
</dbReference>
<evidence type="ECO:0000256" key="2">
    <source>
        <dbReference type="ARBA" id="ARBA00022801"/>
    </source>
</evidence>
<dbReference type="PANTHER" id="PTHR23088:SF27">
    <property type="entry name" value="DEAMINATED GLUTATHIONE AMIDASE"/>
    <property type="match status" value="1"/>
</dbReference>
<keyword evidence="2" id="KW-0378">Hydrolase</keyword>
<keyword evidence="5" id="KW-1185">Reference proteome</keyword>
<dbReference type="GO" id="GO:0016811">
    <property type="term" value="F:hydrolase activity, acting on carbon-nitrogen (but not peptide) bonds, in linear amides"/>
    <property type="evidence" value="ECO:0007669"/>
    <property type="project" value="InterPro"/>
</dbReference>
<feature type="domain" description="CN hydrolase" evidence="3">
    <location>
        <begin position="2"/>
        <end position="249"/>
    </location>
</feature>
<evidence type="ECO:0000259" key="3">
    <source>
        <dbReference type="PROSITE" id="PS50263"/>
    </source>
</evidence>
<dbReference type="Gene3D" id="3.60.110.10">
    <property type="entry name" value="Carbon-nitrogen hydrolase"/>
    <property type="match status" value="1"/>
</dbReference>
<proteinExistence type="inferred from homology"/>
<accession>A0A0W0ZBJ8</accession>